<feature type="region of interest" description="Disordered" evidence="1">
    <location>
        <begin position="174"/>
        <end position="204"/>
    </location>
</feature>
<feature type="region of interest" description="Disordered" evidence="1">
    <location>
        <begin position="1"/>
        <end position="55"/>
    </location>
</feature>
<keyword evidence="3" id="KW-1185">Reference proteome</keyword>
<dbReference type="Proteomes" id="UP001295684">
    <property type="component" value="Unassembled WGS sequence"/>
</dbReference>
<protein>
    <submittedName>
        <fullName evidence="2">Uncharacterized protein</fullName>
    </submittedName>
</protein>
<evidence type="ECO:0000313" key="2">
    <source>
        <dbReference type="EMBL" id="CAI2385047.1"/>
    </source>
</evidence>
<organism evidence="2 3">
    <name type="scientific">Euplotes crassus</name>
    <dbReference type="NCBI Taxonomy" id="5936"/>
    <lineage>
        <taxon>Eukaryota</taxon>
        <taxon>Sar</taxon>
        <taxon>Alveolata</taxon>
        <taxon>Ciliophora</taxon>
        <taxon>Intramacronucleata</taxon>
        <taxon>Spirotrichea</taxon>
        <taxon>Hypotrichia</taxon>
        <taxon>Euplotida</taxon>
        <taxon>Euplotidae</taxon>
        <taxon>Moneuplotes</taxon>
    </lineage>
</organism>
<feature type="compositionally biased region" description="Polar residues" evidence="1">
    <location>
        <begin position="143"/>
        <end position="158"/>
    </location>
</feature>
<feature type="compositionally biased region" description="Polar residues" evidence="1">
    <location>
        <begin position="181"/>
        <end position="204"/>
    </location>
</feature>
<comment type="caution">
    <text evidence="2">The sequence shown here is derived from an EMBL/GenBank/DDBJ whole genome shotgun (WGS) entry which is preliminary data.</text>
</comment>
<evidence type="ECO:0000313" key="3">
    <source>
        <dbReference type="Proteomes" id="UP001295684"/>
    </source>
</evidence>
<gene>
    <name evidence="2" type="ORF">ECRASSUSDP1_LOCUS26589</name>
</gene>
<name>A0AAD1Y5J4_EUPCR</name>
<dbReference type="AlphaFoldDB" id="A0AAD1Y5J4"/>
<proteinExistence type="predicted"/>
<evidence type="ECO:0000256" key="1">
    <source>
        <dbReference type="SAM" id="MobiDB-lite"/>
    </source>
</evidence>
<feature type="region of interest" description="Disordered" evidence="1">
    <location>
        <begin position="790"/>
        <end position="819"/>
    </location>
</feature>
<reference evidence="2" key="1">
    <citation type="submission" date="2023-07" db="EMBL/GenBank/DDBJ databases">
        <authorList>
            <consortium name="AG Swart"/>
            <person name="Singh M."/>
            <person name="Singh A."/>
            <person name="Seah K."/>
            <person name="Emmerich C."/>
        </authorList>
    </citation>
    <scope>NUCLEOTIDE SEQUENCE</scope>
    <source>
        <strain evidence="2">DP1</strain>
    </source>
</reference>
<feature type="region of interest" description="Disordered" evidence="1">
    <location>
        <begin position="134"/>
        <end position="158"/>
    </location>
</feature>
<feature type="compositionally biased region" description="Polar residues" evidence="1">
    <location>
        <begin position="1"/>
        <end position="14"/>
    </location>
</feature>
<sequence>MEETEQNPALQNLVPSPIELQDKHPMVSPLNSSEELEPIDPKYEKSRTTKSKRFNSTNVKYKNAANKNGKSSDKMNPLRKWSQCGNIKNNILKKSKGRTLRVHTAGNKKRHMYTGGYSSLNETHAHANTRFVVSSKGKRPALNSKNNSSNQVPINGNFNRIYTPQMNMRKDARRMRKNVSKTKTMATSDIDGKNSTDPIHVSSLNKSNMSTNCYSVKRRQKFRINSAHPNHFNRLSSTGNWMNKNDIERSKFTSLSSKDWKIFSVRESCGNKNSSRVLRNCCSAKKGSQKLHLINHNKRMFNQRKYAFNNARHIDDTMLQSTKADKLIKYPHSTKNCSSQGINSAFSNSFMNAMFRDSSLGVAQRQKETILRDQRNKLQKEMRRKQYILETQKKISLMNYYKREYKIKVNHKVMESLTIPEFEEYLNKRLQDTKKKKAISILKKHILVYVFRRRFKKKLNERFRAIIFIQKWYRRSWNRVSRKMKRKRLEASKVVAKFLKSYHVFMKHREYLYKLRLQKHFMYFADLRDGLLTKSQRVIRKHWMVTRVRIRARRAEHRAFLAKALRMFTLKIFIRAKKNIEIINHFRKKRRTPAHRSWSCRSIGKSNPNKDDVNKRSIRKKLREYGLPKHNYYRFSDEITYTKDLYEAEKKFMGEGFRRSVSEETLKTKNRLDFRSTFLNLPGAKHLLKEIKVIEEIQKRPKGNTLEDEYEYKNLPKCSVSEITQRVCGRYYKRKYDYIGTQEMPLFGWIYSETVGWTKKRKQLKLNKYDYKIRQQEVLSKMKNTINSKHNNSYSQANSNNMNRTISPSGKNHTSSFNS</sequence>
<feature type="region of interest" description="Disordered" evidence="1">
    <location>
        <begin position="594"/>
        <end position="613"/>
    </location>
</feature>
<accession>A0AAD1Y5J4</accession>
<dbReference type="EMBL" id="CAMPGE010027414">
    <property type="protein sequence ID" value="CAI2385047.1"/>
    <property type="molecule type" value="Genomic_DNA"/>
</dbReference>